<dbReference type="SMART" id="SM00233">
    <property type="entry name" value="PH"/>
    <property type="match status" value="1"/>
</dbReference>
<accession>A0A8J2WMD8</accession>
<dbReference type="Gene3D" id="1.20.900.10">
    <property type="entry name" value="Dbl homology (DH) domain"/>
    <property type="match status" value="1"/>
</dbReference>
<name>A0A8J2WMD8_9CRUS</name>
<dbReference type="InterPro" id="IPR001331">
    <property type="entry name" value="GDS_CDC24_CS"/>
</dbReference>
<dbReference type="InterPro" id="IPR011993">
    <property type="entry name" value="PH-like_dom_sf"/>
</dbReference>
<gene>
    <name evidence="4" type="ORF">DGAL_LOCUS15299</name>
</gene>
<proteinExistence type="predicted"/>
<feature type="compositionally biased region" description="Polar residues" evidence="1">
    <location>
        <begin position="100"/>
        <end position="115"/>
    </location>
</feature>
<evidence type="ECO:0000313" key="5">
    <source>
        <dbReference type="Proteomes" id="UP000789390"/>
    </source>
</evidence>
<feature type="compositionally biased region" description="Polar residues" evidence="1">
    <location>
        <begin position="1"/>
        <end position="60"/>
    </location>
</feature>
<feature type="compositionally biased region" description="Gly residues" evidence="1">
    <location>
        <begin position="463"/>
        <end position="473"/>
    </location>
</feature>
<dbReference type="PROSITE" id="PS50003">
    <property type="entry name" value="PH_DOMAIN"/>
    <property type="match status" value="1"/>
</dbReference>
<dbReference type="InterPro" id="IPR035899">
    <property type="entry name" value="DBL_dom_sf"/>
</dbReference>
<evidence type="ECO:0000259" key="2">
    <source>
        <dbReference type="PROSITE" id="PS50003"/>
    </source>
</evidence>
<evidence type="ECO:0000256" key="1">
    <source>
        <dbReference type="SAM" id="MobiDB-lite"/>
    </source>
</evidence>
<dbReference type="InterPro" id="IPR000219">
    <property type="entry name" value="DH_dom"/>
</dbReference>
<feature type="region of interest" description="Disordered" evidence="1">
    <location>
        <begin position="96"/>
        <end position="115"/>
    </location>
</feature>
<dbReference type="PROSITE" id="PS51257">
    <property type="entry name" value="PROKAR_LIPOPROTEIN"/>
    <property type="match status" value="1"/>
</dbReference>
<protein>
    <recommendedName>
        <fullName evidence="6">DH domain-containing protein</fullName>
    </recommendedName>
</protein>
<evidence type="ECO:0008006" key="6">
    <source>
        <dbReference type="Google" id="ProtNLM"/>
    </source>
</evidence>
<comment type="caution">
    <text evidence="4">The sequence shown here is derived from an EMBL/GenBank/DDBJ whole genome shotgun (WGS) entry which is preliminary data.</text>
</comment>
<reference evidence="4" key="1">
    <citation type="submission" date="2021-11" db="EMBL/GenBank/DDBJ databases">
        <authorList>
            <person name="Schell T."/>
        </authorList>
    </citation>
    <scope>NUCLEOTIDE SEQUENCE</scope>
    <source>
        <strain evidence="4">M5</strain>
    </source>
</reference>
<keyword evidence="5" id="KW-1185">Reference proteome</keyword>
<dbReference type="Proteomes" id="UP000789390">
    <property type="component" value="Unassembled WGS sequence"/>
</dbReference>
<dbReference type="PROSITE" id="PS50010">
    <property type="entry name" value="DH_2"/>
    <property type="match status" value="1"/>
</dbReference>
<feature type="region of interest" description="Disordered" evidence="1">
    <location>
        <begin position="1137"/>
        <end position="1161"/>
    </location>
</feature>
<evidence type="ECO:0000313" key="4">
    <source>
        <dbReference type="EMBL" id="CAH0111649.1"/>
    </source>
</evidence>
<dbReference type="GO" id="GO:0005085">
    <property type="term" value="F:guanyl-nucleotide exchange factor activity"/>
    <property type="evidence" value="ECO:0007669"/>
    <property type="project" value="InterPro"/>
</dbReference>
<dbReference type="AlphaFoldDB" id="A0A8J2WMD8"/>
<dbReference type="OrthoDB" id="5585231at2759"/>
<feature type="region of interest" description="Disordered" evidence="1">
    <location>
        <begin position="1"/>
        <end position="73"/>
    </location>
</feature>
<dbReference type="PANTHER" id="PTHR13217:SF6">
    <property type="entry name" value="PLECKSTRIN HOMOLOGY DOMAIN-CONTAINING FAMILY G MEMBER 7"/>
    <property type="match status" value="1"/>
</dbReference>
<dbReference type="Gene3D" id="2.30.29.30">
    <property type="entry name" value="Pleckstrin-homology domain (PH domain)/Phosphotyrosine-binding domain (PTB)"/>
    <property type="match status" value="1"/>
</dbReference>
<feature type="region of interest" description="Disordered" evidence="1">
    <location>
        <begin position="227"/>
        <end position="249"/>
    </location>
</feature>
<dbReference type="CDD" id="cd13245">
    <property type="entry name" value="PH_PLEKHG7"/>
    <property type="match status" value="1"/>
</dbReference>
<feature type="region of interest" description="Disordered" evidence="1">
    <location>
        <begin position="365"/>
        <end position="483"/>
    </location>
</feature>
<feature type="compositionally biased region" description="Basic residues" evidence="1">
    <location>
        <begin position="234"/>
        <end position="244"/>
    </location>
</feature>
<dbReference type="SUPFAM" id="SSF48065">
    <property type="entry name" value="DBL homology domain (DH-domain)"/>
    <property type="match status" value="1"/>
</dbReference>
<dbReference type="PANTHER" id="PTHR13217">
    <property type="entry name" value="PLECKSTRIN HOMOLOGY DOMAIN-CONTAINING FAMILY G MEMBER 7"/>
    <property type="match status" value="1"/>
</dbReference>
<dbReference type="InterPro" id="IPR001849">
    <property type="entry name" value="PH_domain"/>
</dbReference>
<dbReference type="GO" id="GO:0007266">
    <property type="term" value="P:Rho protein signal transduction"/>
    <property type="evidence" value="ECO:0007669"/>
    <property type="project" value="TreeGrafter"/>
</dbReference>
<feature type="domain" description="DH" evidence="3">
    <location>
        <begin position="818"/>
        <end position="927"/>
    </location>
</feature>
<sequence>MDRRLSPSTAKSSSPILSRPAETTASNNSITGSSCHRSASTSPNSNRRTMLSGIGSSCSPTGPPPAQSTVSNSINSISGLTLSPLLGSTLMGGPRVTARRSWSPQHQSSLEVPTPRQIQSARNSLAATGCSVRQQNSIEVIRQSSSISRLSRLCRRSPVRTLQQPAGSSSLIAGGCSTSALNSGRSSLSSQDWISFPSRQMSEYPPDFGSFVGESFLVVDGIENSRQLQQQHHYQQHHHQHGHHSAQGSSLFLQSQQHHLRSESISPEPVPLRLIEPSSSGLAYLERVLEDQLKSGPEMTRIEHLSDLHYPDADPPCHFCSNQSSLSIHDSNRLKIVSGGRVRGRDGSRESINPPYINLPSPNVQDDEHELFPGQSLSGNCHHQPPDGSGSSIGSGCRRSMMTTTAADEEETEPPASVLTRRRALVPPKIPPYNMDSSEDTEQSADKETSTSCTENDGNCSGSVGGGSCGSGSSGNSRTQQRRSSFVVIPPMQICPGDLLVYSKVLTQRNSVLDWEGSTQSLAGDTDAASNAARKQKNSWSLLKLFDRSGRTKSESLSGLEEVLTCMQPSNFFDDQLSRYRGLCWMDFLSSVQQQRSFNKATKSTLTSTTEETATSPVTGRAPVIQFPSIAPTIQPTRNVLVRQATHQDYSSRIKEWTQEKRARFGLVRTMSERCLDRKSVIQEVLPVEEISQTAEESDVDIPAAANISEITFPFEQQQPTALSSRFRPKMRIERQRGTLGSLPERVRLPLRPHYGSQKRLYGPAQKDPGGRIRHVCRAGIVVRQFGRVTYSFCKEFISLLLHHAQAGGGETKTTHILTKLFQKSSKAHVLSQAYHRYALNYINALNYLETLRRHLEFCEFEKWCNRDPRCKKLQLTDLLVAPVQHIMKVPLLLREIESRTEDLLEKEAILKILDKEEASLRELDDKMKWLKNFERLLEIQRSLVWPSVLDIEPKVVVPEFLKTPLAKQPCERLIVSPRRQIVLEGPLSLLDTGRPIDMHVILFDDMLLITRKKKGLGKKKSSLSENWTAPCSSRSCLPTDPSGCWRYIVYKQPLSLDRFFLHEINVHEAAAAKLDNGFVIISLNRFQQIIGVHTFQASSDQVKQTWLLKIRETQDHWKRTLQTTVFRAQGRTLSQSPSTIPTHAVSPNAPMTAVTAPAKS</sequence>
<organism evidence="4 5">
    <name type="scientific">Daphnia galeata</name>
    <dbReference type="NCBI Taxonomy" id="27404"/>
    <lineage>
        <taxon>Eukaryota</taxon>
        <taxon>Metazoa</taxon>
        <taxon>Ecdysozoa</taxon>
        <taxon>Arthropoda</taxon>
        <taxon>Crustacea</taxon>
        <taxon>Branchiopoda</taxon>
        <taxon>Diplostraca</taxon>
        <taxon>Cladocera</taxon>
        <taxon>Anomopoda</taxon>
        <taxon>Daphniidae</taxon>
        <taxon>Daphnia</taxon>
    </lineage>
</organism>
<evidence type="ECO:0000259" key="3">
    <source>
        <dbReference type="PROSITE" id="PS50010"/>
    </source>
</evidence>
<dbReference type="Pfam" id="PF00621">
    <property type="entry name" value="RhoGEF"/>
    <property type="match status" value="1"/>
</dbReference>
<feature type="domain" description="PH" evidence="2">
    <location>
        <begin position="981"/>
        <end position="1116"/>
    </location>
</feature>
<dbReference type="InterPro" id="IPR040181">
    <property type="entry name" value="PKHG5/7"/>
</dbReference>
<dbReference type="SUPFAM" id="SSF50729">
    <property type="entry name" value="PH domain-like"/>
    <property type="match status" value="1"/>
</dbReference>
<dbReference type="PROSITE" id="PS00741">
    <property type="entry name" value="DH_1"/>
    <property type="match status" value="1"/>
</dbReference>
<dbReference type="EMBL" id="CAKKLH010000315">
    <property type="protein sequence ID" value="CAH0111649.1"/>
    <property type="molecule type" value="Genomic_DNA"/>
</dbReference>